<dbReference type="EMBL" id="VFIY01000018">
    <property type="protein sequence ID" value="TPD57252.1"/>
    <property type="molecule type" value="Genomic_DNA"/>
</dbReference>
<gene>
    <name evidence="1" type="ORF">FIV46_14070</name>
</gene>
<dbReference type="AlphaFoldDB" id="A0A501PB05"/>
<comment type="caution">
    <text evidence="1">The sequence shown here is derived from an EMBL/GenBank/DDBJ whole genome shotgun (WGS) entry which is preliminary data.</text>
</comment>
<protein>
    <submittedName>
        <fullName evidence="1">Uncharacterized protein</fullName>
    </submittedName>
</protein>
<proteinExistence type="predicted"/>
<reference evidence="2" key="1">
    <citation type="submission" date="2019-06" db="EMBL/GenBank/DDBJ databases">
        <title>The complete genome of Emcibacter congregatus ZYLT.</title>
        <authorList>
            <person name="Zhao Z."/>
        </authorList>
    </citation>
    <scope>NUCLEOTIDE SEQUENCE [LARGE SCALE GENOMIC DNA]</scope>
    <source>
        <strain evidence="2">MCCC 1A06723</strain>
    </source>
</reference>
<evidence type="ECO:0000313" key="2">
    <source>
        <dbReference type="Proteomes" id="UP000319148"/>
    </source>
</evidence>
<keyword evidence="2" id="KW-1185">Reference proteome</keyword>
<dbReference type="RefSeq" id="WP_139941567.1">
    <property type="nucleotide sequence ID" value="NZ_JBHSYP010000005.1"/>
</dbReference>
<name>A0A501PB05_9PROT</name>
<accession>A0A501PB05</accession>
<dbReference type="OrthoDB" id="7355307at2"/>
<evidence type="ECO:0000313" key="1">
    <source>
        <dbReference type="EMBL" id="TPD57252.1"/>
    </source>
</evidence>
<dbReference type="Proteomes" id="UP000319148">
    <property type="component" value="Unassembled WGS sequence"/>
</dbReference>
<organism evidence="1 2">
    <name type="scientific">Emcibacter nanhaiensis</name>
    <dbReference type="NCBI Taxonomy" id="1505037"/>
    <lineage>
        <taxon>Bacteria</taxon>
        <taxon>Pseudomonadati</taxon>
        <taxon>Pseudomonadota</taxon>
        <taxon>Alphaproteobacteria</taxon>
        <taxon>Emcibacterales</taxon>
        <taxon>Emcibacteraceae</taxon>
        <taxon>Emcibacter</taxon>
    </lineage>
</organism>
<sequence length="134" mass="14881">MAAEVRHIFFEESELIRALMKYSLVKKQPIEFGDIKGLIVNNAGSVSATLMVKKISNEPPVKIEFPMPELAAALMLFCRETGIVLPRKAVKSLNVDEDQVFMTLIVNERTVIGGEKMDRLTRKYASIGAARKGA</sequence>